<dbReference type="EMBL" id="LOCO01000004">
    <property type="protein sequence ID" value="KXO11017.1"/>
    <property type="molecule type" value="Genomic_DNA"/>
</dbReference>
<dbReference type="PATRIC" id="fig|1306954.6.peg.3027"/>
<accession>A0A137SF09</accession>
<evidence type="ECO:0000313" key="2">
    <source>
        <dbReference type="EMBL" id="KXO11017.1"/>
    </source>
</evidence>
<sequence length="86" mass="9556">MVWGADKNGLHIITGCLNINHRCLGFCCVIIFALFVRVKEGLWQWLSKTRCEYFPVRSAPPSMAPQGFGKPLPQPSPNISAGFHAK</sequence>
<comment type="caution">
    <text evidence="2">The sequence shown here is derived from an EMBL/GenBank/DDBJ whole genome shotgun (WGS) entry which is preliminary data.</text>
</comment>
<name>A0A137SF09_9GAMM</name>
<proteinExistence type="predicted"/>
<protein>
    <submittedName>
        <fullName evidence="2">Uncharacterized protein</fullName>
    </submittedName>
</protein>
<dbReference type="AlphaFoldDB" id="A0A137SF09"/>
<keyword evidence="3" id="KW-1185">Reference proteome</keyword>
<feature type="region of interest" description="Disordered" evidence="1">
    <location>
        <begin position="67"/>
        <end position="86"/>
    </location>
</feature>
<evidence type="ECO:0000313" key="3">
    <source>
        <dbReference type="Proteomes" id="UP000070282"/>
    </source>
</evidence>
<dbReference type="Proteomes" id="UP000070282">
    <property type="component" value="Unassembled WGS sequence"/>
</dbReference>
<organism evidence="2 3">
    <name type="scientific">Marinobacter excellens LAMA 842</name>
    <dbReference type="NCBI Taxonomy" id="1306954"/>
    <lineage>
        <taxon>Bacteria</taxon>
        <taxon>Pseudomonadati</taxon>
        <taxon>Pseudomonadota</taxon>
        <taxon>Gammaproteobacteria</taxon>
        <taxon>Pseudomonadales</taxon>
        <taxon>Marinobacteraceae</taxon>
        <taxon>Marinobacter</taxon>
    </lineage>
</organism>
<evidence type="ECO:0000256" key="1">
    <source>
        <dbReference type="SAM" id="MobiDB-lite"/>
    </source>
</evidence>
<reference evidence="3" key="1">
    <citation type="submission" date="2015-12" db="EMBL/GenBank/DDBJ databases">
        <authorList>
            <person name="Lima A."/>
            <person name="Farahani Zayas N."/>
            <person name="Castro Da Silva M.A."/>
            <person name="Cabral A."/>
            <person name="Pessatti M.L."/>
        </authorList>
    </citation>
    <scope>NUCLEOTIDE SEQUENCE [LARGE SCALE GENOMIC DNA]</scope>
    <source>
        <strain evidence="3">LAMA 842</strain>
    </source>
</reference>
<gene>
    <name evidence="2" type="ORF">J122_1147</name>
</gene>